<keyword evidence="8" id="KW-1185">Reference proteome</keyword>
<gene>
    <name evidence="7" type="ORF">PSYICH_LOCUS6336</name>
</gene>
<dbReference type="Gene3D" id="3.40.50.1000">
    <property type="entry name" value="HAD superfamily/HAD-like"/>
    <property type="match status" value="1"/>
</dbReference>
<accession>A0A9P0CUX8</accession>
<dbReference type="GO" id="GO:0046872">
    <property type="term" value="F:metal ion binding"/>
    <property type="evidence" value="ECO:0007669"/>
    <property type="project" value="UniProtKB-KW"/>
</dbReference>
<reference evidence="7" key="1">
    <citation type="submission" date="2022-01" db="EMBL/GenBank/DDBJ databases">
        <authorList>
            <person name="King R."/>
        </authorList>
    </citation>
    <scope>NUCLEOTIDE SEQUENCE</scope>
</reference>
<evidence type="ECO:0000256" key="1">
    <source>
        <dbReference type="ARBA" id="ARBA00009589"/>
    </source>
</evidence>
<evidence type="ECO:0000256" key="6">
    <source>
        <dbReference type="ARBA" id="ARBA00069357"/>
    </source>
</evidence>
<dbReference type="NCBIfam" id="TIGR02244">
    <property type="entry name" value="HAD-IG-Ncltidse"/>
    <property type="match status" value="1"/>
</dbReference>
<keyword evidence="5" id="KW-0007">Acetylation</keyword>
<evidence type="ECO:0000256" key="4">
    <source>
        <dbReference type="ARBA" id="ARBA00022842"/>
    </source>
</evidence>
<dbReference type="OrthoDB" id="6503940at2759"/>
<dbReference type="SUPFAM" id="SSF56784">
    <property type="entry name" value="HAD-like"/>
    <property type="match status" value="1"/>
</dbReference>
<dbReference type="Proteomes" id="UP001153636">
    <property type="component" value="Chromosome 2"/>
</dbReference>
<dbReference type="PANTHER" id="PTHR12103">
    <property type="entry name" value="5'-NUCLEOTIDASE DOMAIN-CONTAINING"/>
    <property type="match status" value="1"/>
</dbReference>
<organism evidence="7 8">
    <name type="scientific">Psylliodes chrysocephalus</name>
    <dbReference type="NCBI Taxonomy" id="3402493"/>
    <lineage>
        <taxon>Eukaryota</taxon>
        <taxon>Metazoa</taxon>
        <taxon>Ecdysozoa</taxon>
        <taxon>Arthropoda</taxon>
        <taxon>Hexapoda</taxon>
        <taxon>Insecta</taxon>
        <taxon>Pterygota</taxon>
        <taxon>Neoptera</taxon>
        <taxon>Endopterygota</taxon>
        <taxon>Coleoptera</taxon>
        <taxon>Polyphaga</taxon>
        <taxon>Cucujiformia</taxon>
        <taxon>Chrysomeloidea</taxon>
        <taxon>Chrysomelidae</taxon>
        <taxon>Galerucinae</taxon>
        <taxon>Alticini</taxon>
        <taxon>Psylliodes</taxon>
    </lineage>
</organism>
<evidence type="ECO:0000313" key="8">
    <source>
        <dbReference type="Proteomes" id="UP001153636"/>
    </source>
</evidence>
<evidence type="ECO:0000313" key="7">
    <source>
        <dbReference type="EMBL" id="CAH1106575.1"/>
    </source>
</evidence>
<keyword evidence="2" id="KW-0479">Metal-binding</keyword>
<dbReference type="Pfam" id="PF05761">
    <property type="entry name" value="5_nucleotid"/>
    <property type="match status" value="1"/>
</dbReference>
<evidence type="ECO:0000256" key="5">
    <source>
        <dbReference type="ARBA" id="ARBA00022990"/>
    </source>
</evidence>
<keyword evidence="3" id="KW-0378">Hydrolase</keyword>
<dbReference type="InterPro" id="IPR008380">
    <property type="entry name" value="HAD-SF_hydro_IG_5-nucl"/>
</dbReference>
<protein>
    <recommendedName>
        <fullName evidence="6">5'-nucleotidase domain-containing protein 1</fullName>
    </recommendedName>
</protein>
<proteinExistence type="inferred from homology"/>
<dbReference type="EMBL" id="OV651814">
    <property type="protein sequence ID" value="CAH1106575.1"/>
    <property type="molecule type" value="Genomic_DNA"/>
</dbReference>
<dbReference type="PANTHER" id="PTHR12103:SF38">
    <property type="entry name" value="5'-NUCLEOTIDASE DOMAIN-CONTAINING PROTEIN 1"/>
    <property type="match status" value="1"/>
</dbReference>
<sequence length="405" mass="46758">MSKFSVNDYDCIGFDLDMTLARYKLTNYNELIYDALSNYLITEKNYSKEILLRPIDVNFTIRGLIADTENGNLIRISPDGLILQAAHGTKWLTNEDIIKYYPDHHWKSTDFFVKAPAVNSDKKFRLLGDFLNLPIALMFARAVDSIDMVQGPQTNYSVLQDIASGMRSIIFSRNLCTNDLGVFPQLKKNSENIYHKCSQRMLDWLEELKSKGKKLFLMTGADASHAFLTAECTLGKNWKKLFDIIICFSEKPDFFTMERKFKALDGFRETENVAAEDLKQGGVYTYGNWKDLKQFLITISSKRSPKVLYIGDNIIQDVYAPNFYCQMDTVAICEELEAEKRVGFAESDHPDKDFIRSTIWGSFFPTEKINETFWFNLIKKYAKICVPSVEYLAKFPVDHTFDKQF</sequence>
<dbReference type="GO" id="GO:0008253">
    <property type="term" value="F:5'-nucleotidase activity"/>
    <property type="evidence" value="ECO:0007669"/>
    <property type="project" value="TreeGrafter"/>
</dbReference>
<dbReference type="InterPro" id="IPR023214">
    <property type="entry name" value="HAD_sf"/>
</dbReference>
<comment type="similarity">
    <text evidence="1">Belongs to the 5'(3')-deoxyribonucleotidase family.</text>
</comment>
<keyword evidence="4" id="KW-0460">Magnesium</keyword>
<evidence type="ECO:0000256" key="3">
    <source>
        <dbReference type="ARBA" id="ARBA00022801"/>
    </source>
</evidence>
<dbReference type="InterPro" id="IPR036412">
    <property type="entry name" value="HAD-like_sf"/>
</dbReference>
<dbReference type="AlphaFoldDB" id="A0A9P0CUX8"/>
<dbReference type="FunFam" id="3.40.50.1000:FF:000086">
    <property type="entry name" value="LD24878p"/>
    <property type="match status" value="1"/>
</dbReference>
<evidence type="ECO:0000256" key="2">
    <source>
        <dbReference type="ARBA" id="ARBA00022723"/>
    </source>
</evidence>
<name>A0A9P0CUX8_9CUCU</name>